<dbReference type="Gene3D" id="6.10.140.2220">
    <property type="match status" value="1"/>
</dbReference>
<dbReference type="InterPro" id="IPR024119">
    <property type="entry name" value="TF_DEAF-1"/>
</dbReference>
<dbReference type="AlphaFoldDB" id="A0A5N5D073"/>
<evidence type="ECO:0000256" key="4">
    <source>
        <dbReference type="PROSITE-ProRule" id="PRU00134"/>
    </source>
</evidence>
<gene>
    <name evidence="7" type="primary">set-14</name>
    <name evidence="7" type="ORF">DBV05_g10298</name>
</gene>
<protein>
    <submittedName>
        <fullName evidence="7">SET domain-containing protein 14</fullName>
    </submittedName>
</protein>
<feature type="region of interest" description="Disordered" evidence="5">
    <location>
        <begin position="229"/>
        <end position="274"/>
    </location>
</feature>
<keyword evidence="8" id="KW-1185">Reference proteome</keyword>
<dbReference type="EMBL" id="VCHE01000113">
    <property type="protein sequence ID" value="KAB2571060.1"/>
    <property type="molecule type" value="Genomic_DNA"/>
</dbReference>
<feature type="domain" description="MYND-type" evidence="6">
    <location>
        <begin position="187"/>
        <end position="226"/>
    </location>
</feature>
<dbReference type="SUPFAM" id="SSF144232">
    <property type="entry name" value="HIT/MYND zinc finger-like"/>
    <property type="match status" value="1"/>
</dbReference>
<reference evidence="7 8" key="1">
    <citation type="journal article" date="2019" name="Sci. Rep.">
        <title>A multi-omics analysis of the grapevine pathogen Lasiodiplodia theobromae reveals that temperature affects the expression of virulence- and pathogenicity-related genes.</title>
        <authorList>
            <person name="Felix C."/>
            <person name="Meneses R."/>
            <person name="Goncalves M.F.M."/>
            <person name="Tilleman L."/>
            <person name="Duarte A.S."/>
            <person name="Jorrin-Novo J.V."/>
            <person name="Van de Peer Y."/>
            <person name="Deforce D."/>
            <person name="Van Nieuwerburgh F."/>
            <person name="Esteves A.C."/>
            <person name="Alves A."/>
        </authorList>
    </citation>
    <scope>NUCLEOTIDE SEQUENCE [LARGE SCALE GENOMIC DNA]</scope>
    <source>
        <strain evidence="7 8">LA-SOL3</strain>
    </source>
</reference>
<proteinExistence type="predicted"/>
<dbReference type="PANTHER" id="PTHR10237">
    <property type="entry name" value="DEFORMED EPIDERMAL AUTOREGULATORY FACTOR 1 HOMOLOG SUPPRESSIN"/>
    <property type="match status" value="1"/>
</dbReference>
<evidence type="ECO:0000256" key="1">
    <source>
        <dbReference type="ARBA" id="ARBA00022723"/>
    </source>
</evidence>
<keyword evidence="1" id="KW-0479">Metal-binding</keyword>
<evidence type="ECO:0000313" key="7">
    <source>
        <dbReference type="EMBL" id="KAB2571060.1"/>
    </source>
</evidence>
<dbReference type="GO" id="GO:0000981">
    <property type="term" value="F:DNA-binding transcription factor activity, RNA polymerase II-specific"/>
    <property type="evidence" value="ECO:0007669"/>
    <property type="project" value="TreeGrafter"/>
</dbReference>
<sequence length="274" mass="30836">MGPDQIAIQGFWGDGFFQSDRDVDILEFFDAELGTESIYVQMHNEPEKLRPQLDANNKLINKIAEVASGARDNNEHIAFWGRKLVIVILAAAAMQCGAKLPEPLRQAVYDALKSRLGMYDRAKEQMRRALAVYADGTPLKMEGMGLIDTIHLHNLIPIKRHPDQIGVNFPNPVFSAKYETAEDEEICAKCSKKEGVKLKTCAKCLRIKYCSSECQREHWTEHKKECKKDGLPRKVSPVNLQTYGVRPSNSDPCGLEPYVISEHSPQSPAPKKEK</sequence>
<dbReference type="OrthoDB" id="432970at2759"/>
<dbReference type="Pfam" id="PF01753">
    <property type="entry name" value="zf-MYND"/>
    <property type="match status" value="1"/>
</dbReference>
<comment type="caution">
    <text evidence="7">The sequence shown here is derived from an EMBL/GenBank/DDBJ whole genome shotgun (WGS) entry which is preliminary data.</text>
</comment>
<organism evidence="7 8">
    <name type="scientific">Lasiodiplodia theobromae</name>
    <dbReference type="NCBI Taxonomy" id="45133"/>
    <lineage>
        <taxon>Eukaryota</taxon>
        <taxon>Fungi</taxon>
        <taxon>Dikarya</taxon>
        <taxon>Ascomycota</taxon>
        <taxon>Pezizomycotina</taxon>
        <taxon>Dothideomycetes</taxon>
        <taxon>Dothideomycetes incertae sedis</taxon>
        <taxon>Botryosphaeriales</taxon>
        <taxon>Botryosphaeriaceae</taxon>
        <taxon>Lasiodiplodia</taxon>
    </lineage>
</organism>
<dbReference type="GO" id="GO:0005634">
    <property type="term" value="C:nucleus"/>
    <property type="evidence" value="ECO:0007669"/>
    <property type="project" value="TreeGrafter"/>
</dbReference>
<evidence type="ECO:0000313" key="8">
    <source>
        <dbReference type="Proteomes" id="UP000325902"/>
    </source>
</evidence>
<name>A0A5N5D073_9PEZI</name>
<evidence type="ECO:0000256" key="3">
    <source>
        <dbReference type="ARBA" id="ARBA00022833"/>
    </source>
</evidence>
<evidence type="ECO:0000259" key="6">
    <source>
        <dbReference type="PROSITE" id="PS50865"/>
    </source>
</evidence>
<keyword evidence="2 4" id="KW-0863">Zinc-finger</keyword>
<dbReference type="PROSITE" id="PS50865">
    <property type="entry name" value="ZF_MYND_2"/>
    <property type="match status" value="1"/>
</dbReference>
<evidence type="ECO:0000256" key="2">
    <source>
        <dbReference type="ARBA" id="ARBA00022771"/>
    </source>
</evidence>
<evidence type="ECO:0000256" key="5">
    <source>
        <dbReference type="SAM" id="MobiDB-lite"/>
    </source>
</evidence>
<dbReference type="PROSITE" id="PS01360">
    <property type="entry name" value="ZF_MYND_1"/>
    <property type="match status" value="1"/>
</dbReference>
<dbReference type="GO" id="GO:0008270">
    <property type="term" value="F:zinc ion binding"/>
    <property type="evidence" value="ECO:0007669"/>
    <property type="project" value="UniProtKB-KW"/>
</dbReference>
<dbReference type="Proteomes" id="UP000325902">
    <property type="component" value="Unassembled WGS sequence"/>
</dbReference>
<keyword evidence="3" id="KW-0862">Zinc</keyword>
<dbReference type="PANTHER" id="PTHR10237:SF14">
    <property type="entry name" value="MYND-TYPE DOMAIN-CONTAINING PROTEIN"/>
    <property type="match status" value="1"/>
</dbReference>
<dbReference type="InterPro" id="IPR002893">
    <property type="entry name" value="Znf_MYND"/>
</dbReference>
<accession>A0A5N5D073</accession>
<feature type="compositionally biased region" description="Polar residues" evidence="5">
    <location>
        <begin position="238"/>
        <end position="251"/>
    </location>
</feature>